<name>A0A0P0WX04_ORYSJ</name>
<accession>A0A0P0WX04</accession>
<sequence>LYSSDSRNSLILFGLWELPVHLCKLITLTTIKVCSRSPLTLALRCYRNLLISFLGYLFYTVFFAFACPHVRFVVSNV</sequence>
<feature type="non-terminal residue" evidence="2">
    <location>
        <position position="1"/>
    </location>
</feature>
<dbReference type="AlphaFoldDB" id="A0A0P0WX04"/>
<keyword evidence="1" id="KW-0812">Transmembrane</keyword>
<evidence type="ECO:0000256" key="1">
    <source>
        <dbReference type="SAM" id="Phobius"/>
    </source>
</evidence>
<evidence type="ECO:0000313" key="2">
    <source>
        <dbReference type="EMBL" id="BAS97786.1"/>
    </source>
</evidence>
<gene>
    <name evidence="2" type="ordered locus">Os06g0476900</name>
    <name evidence="2" type="ORF">OSNPB_060476900</name>
</gene>
<keyword evidence="3" id="KW-1185">Reference proteome</keyword>
<feature type="transmembrane region" description="Helical" evidence="1">
    <location>
        <begin position="49"/>
        <end position="74"/>
    </location>
</feature>
<dbReference type="PaxDb" id="39947-A0A0P0WX04"/>
<organism evidence="2 3">
    <name type="scientific">Oryza sativa subsp. japonica</name>
    <name type="common">Rice</name>
    <dbReference type="NCBI Taxonomy" id="39947"/>
    <lineage>
        <taxon>Eukaryota</taxon>
        <taxon>Viridiplantae</taxon>
        <taxon>Streptophyta</taxon>
        <taxon>Embryophyta</taxon>
        <taxon>Tracheophyta</taxon>
        <taxon>Spermatophyta</taxon>
        <taxon>Magnoliopsida</taxon>
        <taxon>Liliopsida</taxon>
        <taxon>Poales</taxon>
        <taxon>Poaceae</taxon>
        <taxon>BOP clade</taxon>
        <taxon>Oryzoideae</taxon>
        <taxon>Oryzeae</taxon>
        <taxon>Oryzinae</taxon>
        <taxon>Oryza</taxon>
        <taxon>Oryza sativa</taxon>
    </lineage>
</organism>
<keyword evidence="1" id="KW-1133">Transmembrane helix</keyword>
<evidence type="ECO:0000313" key="3">
    <source>
        <dbReference type="Proteomes" id="UP000059680"/>
    </source>
</evidence>
<dbReference type="Proteomes" id="UP000059680">
    <property type="component" value="Chromosome 6"/>
</dbReference>
<proteinExistence type="predicted"/>
<keyword evidence="1" id="KW-0472">Membrane</keyword>
<dbReference type="InParanoid" id="A0A0P0WX04"/>
<reference evidence="2 3" key="3">
    <citation type="journal article" date="2013" name="Rice">
        <title>Improvement of the Oryza sativa Nipponbare reference genome using next generation sequence and optical map data.</title>
        <authorList>
            <person name="Kawahara Y."/>
            <person name="de la Bastide M."/>
            <person name="Hamilton J.P."/>
            <person name="Kanamori H."/>
            <person name="McCombie W.R."/>
            <person name="Ouyang S."/>
            <person name="Schwartz D.C."/>
            <person name="Tanaka T."/>
            <person name="Wu J."/>
            <person name="Zhou S."/>
            <person name="Childs K.L."/>
            <person name="Davidson R.M."/>
            <person name="Lin H."/>
            <person name="Quesada-Ocampo L."/>
            <person name="Vaillancourt B."/>
            <person name="Sakai H."/>
            <person name="Lee S.S."/>
            <person name="Kim J."/>
            <person name="Numa H."/>
            <person name="Itoh T."/>
            <person name="Buell C.R."/>
            <person name="Matsumoto T."/>
        </authorList>
    </citation>
    <scope>NUCLEOTIDE SEQUENCE [LARGE SCALE GENOMIC DNA]</scope>
    <source>
        <strain evidence="3">cv. Nipponbare</strain>
    </source>
</reference>
<reference evidence="3" key="1">
    <citation type="journal article" date="2005" name="Nature">
        <title>The map-based sequence of the rice genome.</title>
        <authorList>
            <consortium name="International rice genome sequencing project (IRGSP)"/>
            <person name="Matsumoto T."/>
            <person name="Wu J."/>
            <person name="Kanamori H."/>
            <person name="Katayose Y."/>
            <person name="Fujisawa M."/>
            <person name="Namiki N."/>
            <person name="Mizuno H."/>
            <person name="Yamamoto K."/>
            <person name="Antonio B.A."/>
            <person name="Baba T."/>
            <person name="Sakata K."/>
            <person name="Nagamura Y."/>
            <person name="Aoki H."/>
            <person name="Arikawa K."/>
            <person name="Arita K."/>
            <person name="Bito T."/>
            <person name="Chiden Y."/>
            <person name="Fujitsuka N."/>
            <person name="Fukunaka R."/>
            <person name="Hamada M."/>
            <person name="Harada C."/>
            <person name="Hayashi A."/>
            <person name="Hijishita S."/>
            <person name="Honda M."/>
            <person name="Hosokawa S."/>
            <person name="Ichikawa Y."/>
            <person name="Idonuma A."/>
            <person name="Iijima M."/>
            <person name="Ikeda M."/>
            <person name="Ikeno M."/>
            <person name="Ito K."/>
            <person name="Ito S."/>
            <person name="Ito T."/>
            <person name="Ito Y."/>
            <person name="Ito Y."/>
            <person name="Iwabuchi A."/>
            <person name="Kamiya K."/>
            <person name="Karasawa W."/>
            <person name="Kurita K."/>
            <person name="Katagiri S."/>
            <person name="Kikuta A."/>
            <person name="Kobayashi H."/>
            <person name="Kobayashi N."/>
            <person name="Machita K."/>
            <person name="Maehara T."/>
            <person name="Masukawa M."/>
            <person name="Mizubayashi T."/>
            <person name="Mukai Y."/>
            <person name="Nagasaki H."/>
            <person name="Nagata Y."/>
            <person name="Naito S."/>
            <person name="Nakashima M."/>
            <person name="Nakama Y."/>
            <person name="Nakamichi Y."/>
            <person name="Nakamura M."/>
            <person name="Meguro A."/>
            <person name="Negishi M."/>
            <person name="Ohta I."/>
            <person name="Ohta T."/>
            <person name="Okamoto M."/>
            <person name="Ono N."/>
            <person name="Saji S."/>
            <person name="Sakaguchi M."/>
            <person name="Sakai K."/>
            <person name="Shibata M."/>
            <person name="Shimokawa T."/>
            <person name="Song J."/>
            <person name="Takazaki Y."/>
            <person name="Terasawa K."/>
            <person name="Tsugane M."/>
            <person name="Tsuji K."/>
            <person name="Ueda S."/>
            <person name="Waki K."/>
            <person name="Yamagata H."/>
            <person name="Yamamoto M."/>
            <person name="Yamamoto S."/>
            <person name="Yamane H."/>
            <person name="Yoshiki S."/>
            <person name="Yoshihara R."/>
            <person name="Yukawa K."/>
            <person name="Zhong H."/>
            <person name="Yano M."/>
            <person name="Yuan Q."/>
            <person name="Ouyang S."/>
            <person name="Liu J."/>
            <person name="Jones K.M."/>
            <person name="Gansberger K."/>
            <person name="Moffat K."/>
            <person name="Hill J."/>
            <person name="Bera J."/>
            <person name="Fadrosh D."/>
            <person name="Jin S."/>
            <person name="Johri S."/>
            <person name="Kim M."/>
            <person name="Overton L."/>
            <person name="Reardon M."/>
            <person name="Tsitrin T."/>
            <person name="Vuong H."/>
            <person name="Weaver B."/>
            <person name="Ciecko A."/>
            <person name="Tallon L."/>
            <person name="Jackson J."/>
            <person name="Pai G."/>
            <person name="Aken S.V."/>
            <person name="Utterback T."/>
            <person name="Reidmuller S."/>
            <person name="Feldblyum T."/>
            <person name="Hsiao J."/>
            <person name="Zismann V."/>
            <person name="Iobst S."/>
            <person name="de Vazeille A.R."/>
            <person name="Buell C.R."/>
            <person name="Ying K."/>
            <person name="Li Y."/>
            <person name="Lu T."/>
            <person name="Huang Y."/>
            <person name="Zhao Q."/>
            <person name="Feng Q."/>
            <person name="Zhang L."/>
            <person name="Zhu J."/>
            <person name="Weng Q."/>
            <person name="Mu J."/>
            <person name="Lu Y."/>
            <person name="Fan D."/>
            <person name="Liu Y."/>
            <person name="Guan J."/>
            <person name="Zhang Y."/>
            <person name="Yu S."/>
            <person name="Liu X."/>
            <person name="Zhang Y."/>
            <person name="Hong G."/>
            <person name="Han B."/>
            <person name="Choisne N."/>
            <person name="Demange N."/>
            <person name="Orjeda G."/>
            <person name="Samain S."/>
            <person name="Cattolico L."/>
            <person name="Pelletier E."/>
            <person name="Couloux A."/>
            <person name="Segurens B."/>
            <person name="Wincker P."/>
            <person name="D'Hont A."/>
            <person name="Scarpelli C."/>
            <person name="Weissenbach J."/>
            <person name="Salanoubat M."/>
            <person name="Quetier F."/>
            <person name="Yu Y."/>
            <person name="Kim H.R."/>
            <person name="Rambo T."/>
            <person name="Currie J."/>
            <person name="Collura K."/>
            <person name="Luo M."/>
            <person name="Yang T."/>
            <person name="Ammiraju J.S.S."/>
            <person name="Engler F."/>
            <person name="Soderlund C."/>
            <person name="Wing R.A."/>
            <person name="Palmer L.E."/>
            <person name="de la Bastide M."/>
            <person name="Spiegel L."/>
            <person name="Nascimento L."/>
            <person name="Zutavern T."/>
            <person name="O'Shaughnessy A."/>
            <person name="Dike S."/>
            <person name="Dedhia N."/>
            <person name="Preston R."/>
            <person name="Balija V."/>
            <person name="McCombie W.R."/>
            <person name="Chow T."/>
            <person name="Chen H."/>
            <person name="Chung M."/>
            <person name="Chen C."/>
            <person name="Shaw J."/>
            <person name="Wu H."/>
            <person name="Hsiao K."/>
            <person name="Chao Y."/>
            <person name="Chu M."/>
            <person name="Cheng C."/>
            <person name="Hour A."/>
            <person name="Lee P."/>
            <person name="Lin S."/>
            <person name="Lin Y."/>
            <person name="Liou J."/>
            <person name="Liu S."/>
            <person name="Hsing Y."/>
            <person name="Raghuvanshi S."/>
            <person name="Mohanty A."/>
            <person name="Bharti A.K."/>
            <person name="Gaur A."/>
            <person name="Gupta V."/>
            <person name="Kumar D."/>
            <person name="Ravi V."/>
            <person name="Vij S."/>
            <person name="Kapur A."/>
            <person name="Khurana P."/>
            <person name="Khurana P."/>
            <person name="Khurana J.P."/>
            <person name="Tyagi A.K."/>
            <person name="Gaikwad K."/>
            <person name="Singh A."/>
            <person name="Dalal V."/>
            <person name="Srivastava S."/>
            <person name="Dixit A."/>
            <person name="Pal A.K."/>
            <person name="Ghazi I.A."/>
            <person name="Yadav M."/>
            <person name="Pandit A."/>
            <person name="Bhargava A."/>
            <person name="Sureshbabu K."/>
            <person name="Batra K."/>
            <person name="Sharma T.R."/>
            <person name="Mohapatra T."/>
            <person name="Singh N.K."/>
            <person name="Messing J."/>
            <person name="Nelson A.B."/>
            <person name="Fuks G."/>
            <person name="Kavchok S."/>
            <person name="Keizer G."/>
            <person name="Linton E."/>
            <person name="Llaca V."/>
            <person name="Song R."/>
            <person name="Tanyolac B."/>
            <person name="Young S."/>
            <person name="Ho-Il K."/>
            <person name="Hahn J.H."/>
            <person name="Sangsakoo G."/>
            <person name="Vanavichit A."/>
            <person name="de Mattos Luiz.A.T."/>
            <person name="Zimmer P.D."/>
            <person name="Malone G."/>
            <person name="Dellagostin O."/>
            <person name="de Oliveira A.C."/>
            <person name="Bevan M."/>
            <person name="Bancroft I."/>
            <person name="Minx P."/>
            <person name="Cordum H."/>
            <person name="Wilson R."/>
            <person name="Cheng Z."/>
            <person name="Jin W."/>
            <person name="Jiang J."/>
            <person name="Leong S.A."/>
            <person name="Iwama H."/>
            <person name="Gojobori T."/>
            <person name="Itoh T."/>
            <person name="Niimura Y."/>
            <person name="Fujii Y."/>
            <person name="Habara T."/>
            <person name="Sakai H."/>
            <person name="Sato Y."/>
            <person name="Wilson G."/>
            <person name="Kumar K."/>
            <person name="McCouch S."/>
            <person name="Juretic N."/>
            <person name="Hoen D."/>
            <person name="Wright S."/>
            <person name="Bruskiewich R."/>
            <person name="Bureau T."/>
            <person name="Miyao A."/>
            <person name="Hirochika H."/>
            <person name="Nishikawa T."/>
            <person name="Kadowaki K."/>
            <person name="Sugiura M."/>
            <person name="Burr B."/>
            <person name="Sasaki T."/>
        </authorList>
    </citation>
    <scope>NUCLEOTIDE SEQUENCE [LARGE SCALE GENOMIC DNA]</scope>
    <source>
        <strain evidence="3">cv. Nipponbare</strain>
    </source>
</reference>
<protein>
    <submittedName>
        <fullName evidence="2">Os06g0476900 protein</fullName>
    </submittedName>
</protein>
<dbReference type="EMBL" id="AP014962">
    <property type="protein sequence ID" value="BAS97786.1"/>
    <property type="molecule type" value="Genomic_DNA"/>
</dbReference>
<reference evidence="2 3" key="2">
    <citation type="journal article" date="2013" name="Plant Cell Physiol.">
        <title>Rice Annotation Project Database (RAP-DB): an integrative and interactive database for rice genomics.</title>
        <authorList>
            <person name="Sakai H."/>
            <person name="Lee S.S."/>
            <person name="Tanaka T."/>
            <person name="Numa H."/>
            <person name="Kim J."/>
            <person name="Kawahara Y."/>
            <person name="Wakimoto H."/>
            <person name="Yang C.C."/>
            <person name="Iwamoto M."/>
            <person name="Abe T."/>
            <person name="Yamada Y."/>
            <person name="Muto A."/>
            <person name="Inokuchi H."/>
            <person name="Ikemura T."/>
            <person name="Matsumoto T."/>
            <person name="Sasaki T."/>
            <person name="Itoh T."/>
        </authorList>
    </citation>
    <scope>NUCLEOTIDE SEQUENCE [LARGE SCALE GENOMIC DNA]</scope>
    <source>
        <strain evidence="3">cv. Nipponbare</strain>
    </source>
</reference>